<feature type="non-terminal residue" evidence="1">
    <location>
        <position position="1"/>
    </location>
</feature>
<accession>A0AAN8XJD8</accession>
<name>A0AAN8XJD8_HALRR</name>
<organism evidence="1 2">
    <name type="scientific">Halocaridina rubra</name>
    <name type="common">Hawaiian red shrimp</name>
    <dbReference type="NCBI Taxonomy" id="373956"/>
    <lineage>
        <taxon>Eukaryota</taxon>
        <taxon>Metazoa</taxon>
        <taxon>Ecdysozoa</taxon>
        <taxon>Arthropoda</taxon>
        <taxon>Crustacea</taxon>
        <taxon>Multicrustacea</taxon>
        <taxon>Malacostraca</taxon>
        <taxon>Eumalacostraca</taxon>
        <taxon>Eucarida</taxon>
        <taxon>Decapoda</taxon>
        <taxon>Pleocyemata</taxon>
        <taxon>Caridea</taxon>
        <taxon>Atyoidea</taxon>
        <taxon>Atyidae</taxon>
        <taxon>Halocaridina</taxon>
    </lineage>
</organism>
<sequence>RVLWSRVSKTIQLLILVHKSSRTVTEHNLNARVMAAFTPKWHVVRGMPRGTPVENEHPEIYETFHREVA</sequence>
<dbReference type="EMBL" id="JAXCGZ010005210">
    <property type="protein sequence ID" value="KAK7081343.1"/>
    <property type="molecule type" value="Genomic_DNA"/>
</dbReference>
<dbReference type="AlphaFoldDB" id="A0AAN8XJD8"/>
<keyword evidence="2" id="KW-1185">Reference proteome</keyword>
<evidence type="ECO:0000313" key="1">
    <source>
        <dbReference type="EMBL" id="KAK7081343.1"/>
    </source>
</evidence>
<protein>
    <submittedName>
        <fullName evidence="1">Uncharacterized protein</fullName>
    </submittedName>
</protein>
<dbReference type="Proteomes" id="UP001381693">
    <property type="component" value="Unassembled WGS sequence"/>
</dbReference>
<proteinExistence type="predicted"/>
<evidence type="ECO:0000313" key="2">
    <source>
        <dbReference type="Proteomes" id="UP001381693"/>
    </source>
</evidence>
<reference evidence="1 2" key="1">
    <citation type="submission" date="2023-11" db="EMBL/GenBank/DDBJ databases">
        <title>Halocaridina rubra genome assembly.</title>
        <authorList>
            <person name="Smith C."/>
        </authorList>
    </citation>
    <scope>NUCLEOTIDE SEQUENCE [LARGE SCALE GENOMIC DNA]</scope>
    <source>
        <strain evidence="1">EP-1</strain>
        <tissue evidence="1">Whole</tissue>
    </source>
</reference>
<gene>
    <name evidence="1" type="ORF">SK128_025502</name>
</gene>
<comment type="caution">
    <text evidence="1">The sequence shown here is derived from an EMBL/GenBank/DDBJ whole genome shotgun (WGS) entry which is preliminary data.</text>
</comment>